<protein>
    <submittedName>
        <fullName evidence="1">Uncharacterized protein</fullName>
    </submittedName>
</protein>
<sequence>MQLALTEQGREVTAGAITVVDGLLQQLPAEDLAVAGRVLSLITERADAELAILAKWRPAQVVEY</sequence>
<organism evidence="1 2">
    <name type="scientific">Streptomyces violarus</name>
    <dbReference type="NCBI Taxonomy" id="67380"/>
    <lineage>
        <taxon>Bacteria</taxon>
        <taxon>Bacillati</taxon>
        <taxon>Actinomycetota</taxon>
        <taxon>Actinomycetes</taxon>
        <taxon>Kitasatosporales</taxon>
        <taxon>Streptomycetaceae</taxon>
        <taxon>Streptomyces</taxon>
    </lineage>
</organism>
<comment type="caution">
    <text evidence="1">The sequence shown here is derived from an EMBL/GenBank/DDBJ whole genome shotgun (WGS) entry which is preliminary data.</text>
</comment>
<reference evidence="1 2" key="1">
    <citation type="submission" date="2020-08" db="EMBL/GenBank/DDBJ databases">
        <title>Genomic Encyclopedia of Type Strains, Phase III (KMG-III): the genomes of soil and plant-associated and newly described type strains.</title>
        <authorList>
            <person name="Whitman W."/>
        </authorList>
    </citation>
    <scope>NUCLEOTIDE SEQUENCE [LARGE SCALE GENOMIC DNA]</scope>
    <source>
        <strain evidence="1 2">CECT 3237</strain>
    </source>
</reference>
<dbReference type="EMBL" id="JACHXE010000001">
    <property type="protein sequence ID" value="MBB3074168.1"/>
    <property type="molecule type" value="Genomic_DNA"/>
</dbReference>
<evidence type="ECO:0000313" key="2">
    <source>
        <dbReference type="Proteomes" id="UP000572907"/>
    </source>
</evidence>
<proteinExistence type="predicted"/>
<name>A0A7W4ZKI3_9ACTN</name>
<evidence type="ECO:0000313" key="1">
    <source>
        <dbReference type="EMBL" id="MBB3074168.1"/>
    </source>
</evidence>
<dbReference type="AlphaFoldDB" id="A0A7W4ZKI3"/>
<accession>A0A7W4ZKI3</accession>
<dbReference type="Proteomes" id="UP000572907">
    <property type="component" value="Unassembled WGS sequence"/>
</dbReference>
<keyword evidence="2" id="KW-1185">Reference proteome</keyword>
<gene>
    <name evidence="1" type="ORF">FHS41_000637</name>
</gene>